<protein>
    <submittedName>
        <fullName evidence="3">ROK family protein</fullName>
    </submittedName>
</protein>
<evidence type="ECO:0000313" key="5">
    <source>
        <dbReference type="Proteomes" id="UP000629596"/>
    </source>
</evidence>
<evidence type="ECO:0000313" key="4">
    <source>
        <dbReference type="Proteomes" id="UP000256321"/>
    </source>
</evidence>
<dbReference type="PANTHER" id="PTHR18964">
    <property type="entry name" value="ROK (REPRESSOR, ORF, KINASE) FAMILY"/>
    <property type="match status" value="1"/>
</dbReference>
<reference evidence="2 5" key="2">
    <citation type="submission" date="2020-08" db="EMBL/GenBank/DDBJ databases">
        <title>Genome public.</title>
        <authorList>
            <person name="Liu C."/>
            <person name="Sun Q."/>
        </authorList>
    </citation>
    <scope>NUCLEOTIDE SEQUENCE [LARGE SCALE GENOMIC DNA]</scope>
    <source>
        <strain evidence="2 5">426_9</strain>
    </source>
</reference>
<evidence type="ECO:0000256" key="1">
    <source>
        <dbReference type="ARBA" id="ARBA00006479"/>
    </source>
</evidence>
<dbReference type="CDD" id="cd23763">
    <property type="entry name" value="ASKHA_ATPase_ROK"/>
    <property type="match status" value="1"/>
</dbReference>
<comment type="similarity">
    <text evidence="1">Belongs to the ROK (NagC/XylR) family.</text>
</comment>
<accession>A0A3D8HJ50</accession>
<dbReference type="RefSeq" id="WP_115497819.1">
    <property type="nucleotide sequence ID" value="NZ_JACRTI010000002.1"/>
</dbReference>
<dbReference type="PANTHER" id="PTHR18964:SF149">
    <property type="entry name" value="BIFUNCTIONAL UDP-N-ACETYLGLUCOSAMINE 2-EPIMERASE_N-ACETYLMANNOSAMINE KINASE"/>
    <property type="match status" value="1"/>
</dbReference>
<dbReference type="InterPro" id="IPR000600">
    <property type="entry name" value="ROK"/>
</dbReference>
<dbReference type="EMBL" id="QREV01000002">
    <property type="protein sequence ID" value="RDU50903.1"/>
    <property type="molecule type" value="Genomic_DNA"/>
</dbReference>
<dbReference type="AlphaFoldDB" id="A0A3D8HJ50"/>
<dbReference type="Proteomes" id="UP000256321">
    <property type="component" value="Unassembled WGS sequence"/>
</dbReference>
<proteinExistence type="inferred from homology"/>
<gene>
    <name evidence="3" type="ORF">DWU89_00870</name>
    <name evidence="2" type="ORF">H8784_00850</name>
</gene>
<comment type="caution">
    <text evidence="3">The sequence shown here is derived from an EMBL/GenBank/DDBJ whole genome shotgun (WGS) entry which is preliminary data.</text>
</comment>
<dbReference type="Proteomes" id="UP000629596">
    <property type="component" value="Unassembled WGS sequence"/>
</dbReference>
<organism evidence="3 4">
    <name type="scientific">Parabacteroides acidifaciens</name>
    <dbReference type="NCBI Taxonomy" id="2290935"/>
    <lineage>
        <taxon>Bacteria</taxon>
        <taxon>Pseudomonadati</taxon>
        <taxon>Bacteroidota</taxon>
        <taxon>Bacteroidia</taxon>
        <taxon>Bacteroidales</taxon>
        <taxon>Tannerellaceae</taxon>
        <taxon>Parabacteroides</taxon>
    </lineage>
</organism>
<evidence type="ECO:0000313" key="2">
    <source>
        <dbReference type="EMBL" id="MBC8600268.1"/>
    </source>
</evidence>
<keyword evidence="5" id="KW-1185">Reference proteome</keyword>
<name>A0A3D8HJ50_9BACT</name>
<sequence>MALSTTTNEAWLIIDAGGTYLKSALLNVDGTICASSCFSTFSCSQGTLEQIKKAFEDVLSRGMEYCSKNQLCLKGIGVAIPGPFDYHRGISLMKHKYQSLYGLDVKDFLVSTGCFNVDLPVWFVHDVNAVLAGEQWRGSARSFKNVAVVTLGTGLGFACSLDGKIQSSELGSPLFSMYNRPCRDGILEDYASQRGILHIYKVLNDKVPDWITVKDIAALAQLGDELSLQTFRMMALILAESLYPFLEEKRIECLLFGGQISRSFPLMENTLKRQLRDITALMVIDTVSSIDNAAFWGTLVQRERLSFAV</sequence>
<dbReference type="InterPro" id="IPR043129">
    <property type="entry name" value="ATPase_NBD"/>
</dbReference>
<dbReference type="SUPFAM" id="SSF53067">
    <property type="entry name" value="Actin-like ATPase domain"/>
    <property type="match status" value="1"/>
</dbReference>
<evidence type="ECO:0000313" key="3">
    <source>
        <dbReference type="EMBL" id="RDU50903.1"/>
    </source>
</evidence>
<reference evidence="3 4" key="1">
    <citation type="submission" date="2018-07" db="EMBL/GenBank/DDBJ databases">
        <title>Parabacteroides acidifaciens nov. sp., isolated from human feces.</title>
        <authorList>
            <person name="Wang Y.J."/>
        </authorList>
    </citation>
    <scope>NUCLEOTIDE SEQUENCE [LARGE SCALE GENOMIC DNA]</scope>
    <source>
        <strain evidence="3 4">426-9</strain>
    </source>
</reference>
<dbReference type="Pfam" id="PF00480">
    <property type="entry name" value="ROK"/>
    <property type="match status" value="1"/>
</dbReference>
<dbReference type="EMBL" id="JACRTI010000002">
    <property type="protein sequence ID" value="MBC8600268.1"/>
    <property type="molecule type" value="Genomic_DNA"/>
</dbReference>
<dbReference type="Gene3D" id="3.30.420.40">
    <property type="match status" value="2"/>
</dbReference>